<evidence type="ECO:0000256" key="2">
    <source>
        <dbReference type="ARBA" id="ARBA00023315"/>
    </source>
</evidence>
<evidence type="ECO:0000313" key="5">
    <source>
        <dbReference type="Proteomes" id="UP000544090"/>
    </source>
</evidence>
<dbReference type="Gene3D" id="3.40.630.30">
    <property type="match status" value="1"/>
</dbReference>
<gene>
    <name evidence="4" type="ORF">HGG74_20565</name>
</gene>
<keyword evidence="1 4" id="KW-0808">Transferase</keyword>
<comment type="caution">
    <text evidence="4">The sequence shown here is derived from an EMBL/GenBank/DDBJ whole genome shotgun (WGS) entry which is preliminary data.</text>
</comment>
<reference evidence="4 5" key="1">
    <citation type="submission" date="2020-04" db="EMBL/GenBank/DDBJ databases">
        <title>Arthrobacter sp. nov.</title>
        <authorList>
            <person name="Liu S."/>
        </authorList>
    </citation>
    <scope>NUCLEOTIDE SEQUENCE [LARGE SCALE GENOMIC DNA]</scope>
    <source>
        <strain evidence="4 5">E918</strain>
    </source>
</reference>
<dbReference type="InterPro" id="IPR050832">
    <property type="entry name" value="Bact_Acetyltransf"/>
</dbReference>
<dbReference type="PANTHER" id="PTHR43877">
    <property type="entry name" value="AMINOALKYLPHOSPHONATE N-ACETYLTRANSFERASE-RELATED-RELATED"/>
    <property type="match status" value="1"/>
</dbReference>
<dbReference type="PANTHER" id="PTHR43877:SF2">
    <property type="entry name" value="AMINOALKYLPHOSPHONATE N-ACETYLTRANSFERASE-RELATED"/>
    <property type="match status" value="1"/>
</dbReference>
<dbReference type="InterPro" id="IPR000182">
    <property type="entry name" value="GNAT_dom"/>
</dbReference>
<feature type="domain" description="N-acetyltransferase" evidence="3">
    <location>
        <begin position="2"/>
        <end position="169"/>
    </location>
</feature>
<sequence>MIRLRRMVPEDWAVWKDVRLRMLEDFPIAFTESLAQAEQNTDVQWQEHAALSAGKKSVSVLALDAGASGSEQAVGTMSCYIEEDGTAWLAAVWVTPAYRGTDLASRLLADILSWVRGQPEVRSLKLGVHEENLRALAFYRRHGFLDLGEREPYLLDATRQEIIMELPLEAPEA</sequence>
<keyword evidence="2" id="KW-0012">Acyltransferase</keyword>
<dbReference type="InterPro" id="IPR016181">
    <property type="entry name" value="Acyl_CoA_acyltransferase"/>
</dbReference>
<name>A0A7X6QMM4_9MICC</name>
<accession>A0A7X6QMM4</accession>
<protein>
    <submittedName>
        <fullName evidence="4">GNAT family N-acetyltransferase</fullName>
    </submittedName>
</protein>
<dbReference type="RefSeq" id="WP_168489402.1">
    <property type="nucleotide sequence ID" value="NZ_JAAZSQ010000042.1"/>
</dbReference>
<proteinExistence type="predicted"/>
<evidence type="ECO:0000259" key="3">
    <source>
        <dbReference type="PROSITE" id="PS51186"/>
    </source>
</evidence>
<evidence type="ECO:0000256" key="1">
    <source>
        <dbReference type="ARBA" id="ARBA00022679"/>
    </source>
</evidence>
<evidence type="ECO:0000313" key="4">
    <source>
        <dbReference type="EMBL" id="NKX56867.1"/>
    </source>
</evidence>
<dbReference type="Pfam" id="PF00583">
    <property type="entry name" value="Acetyltransf_1"/>
    <property type="match status" value="1"/>
</dbReference>
<dbReference type="GO" id="GO:0016747">
    <property type="term" value="F:acyltransferase activity, transferring groups other than amino-acyl groups"/>
    <property type="evidence" value="ECO:0007669"/>
    <property type="project" value="InterPro"/>
</dbReference>
<dbReference type="AlphaFoldDB" id="A0A7X6QMM4"/>
<dbReference type="CDD" id="cd04301">
    <property type="entry name" value="NAT_SF"/>
    <property type="match status" value="1"/>
</dbReference>
<dbReference type="Proteomes" id="UP000544090">
    <property type="component" value="Unassembled WGS sequence"/>
</dbReference>
<keyword evidence="5" id="KW-1185">Reference proteome</keyword>
<dbReference type="PROSITE" id="PS51186">
    <property type="entry name" value="GNAT"/>
    <property type="match status" value="1"/>
</dbReference>
<dbReference type="EMBL" id="JAAZSQ010000042">
    <property type="protein sequence ID" value="NKX56867.1"/>
    <property type="molecule type" value="Genomic_DNA"/>
</dbReference>
<dbReference type="SUPFAM" id="SSF55729">
    <property type="entry name" value="Acyl-CoA N-acyltransferases (Nat)"/>
    <property type="match status" value="1"/>
</dbReference>
<organism evidence="4 5">
    <name type="scientific">Arthrobacter mobilis</name>
    <dbReference type="NCBI Taxonomy" id="2724944"/>
    <lineage>
        <taxon>Bacteria</taxon>
        <taxon>Bacillati</taxon>
        <taxon>Actinomycetota</taxon>
        <taxon>Actinomycetes</taxon>
        <taxon>Micrococcales</taxon>
        <taxon>Micrococcaceae</taxon>
        <taxon>Arthrobacter</taxon>
    </lineage>
</organism>